<dbReference type="AlphaFoldDB" id="A0A8H4CDF1"/>
<dbReference type="PANTHER" id="PTHR16466:SF6">
    <property type="entry name" value="TELOMERIC REPEAT-BINDING FACTOR 2-INTERACTING PROTEIN 1"/>
    <property type="match status" value="1"/>
</dbReference>
<dbReference type="GeneID" id="69021966"/>
<feature type="compositionally biased region" description="Low complexity" evidence="9">
    <location>
        <begin position="196"/>
        <end position="209"/>
    </location>
</feature>
<feature type="compositionally biased region" description="Basic and acidic residues" evidence="9">
    <location>
        <begin position="493"/>
        <end position="504"/>
    </location>
</feature>
<dbReference type="GO" id="GO:0031848">
    <property type="term" value="P:protection from non-homologous end joining at telomere"/>
    <property type="evidence" value="ECO:0007669"/>
    <property type="project" value="TreeGrafter"/>
</dbReference>
<dbReference type="Gene3D" id="3.40.50.10190">
    <property type="entry name" value="BRCT domain"/>
    <property type="match status" value="1"/>
</dbReference>
<dbReference type="InterPro" id="IPR039595">
    <property type="entry name" value="TE2IP/Rap1"/>
</dbReference>
<dbReference type="GO" id="GO:0042162">
    <property type="term" value="F:telomeric DNA binding"/>
    <property type="evidence" value="ECO:0007669"/>
    <property type="project" value="TreeGrafter"/>
</dbReference>
<dbReference type="CDD" id="cd11655">
    <property type="entry name" value="rap1_myb-like"/>
    <property type="match status" value="2"/>
</dbReference>
<dbReference type="Pfam" id="PF01388">
    <property type="entry name" value="ARID"/>
    <property type="match status" value="1"/>
</dbReference>
<dbReference type="Gene3D" id="1.10.10.60">
    <property type="entry name" value="Homeodomain-like"/>
    <property type="match status" value="2"/>
</dbReference>
<dbReference type="InterPro" id="IPR001606">
    <property type="entry name" value="ARID_dom"/>
</dbReference>
<feature type="domain" description="ARID" evidence="11">
    <location>
        <begin position="382"/>
        <end position="471"/>
    </location>
</feature>
<dbReference type="GO" id="GO:0070187">
    <property type="term" value="C:shelterin complex"/>
    <property type="evidence" value="ECO:0007669"/>
    <property type="project" value="TreeGrafter"/>
</dbReference>
<evidence type="ECO:0000256" key="5">
    <source>
        <dbReference type="ARBA" id="ARBA00023159"/>
    </source>
</evidence>
<evidence type="ECO:0000313" key="13">
    <source>
        <dbReference type="Proteomes" id="UP000613401"/>
    </source>
</evidence>
<proteinExistence type="inferred from homology"/>
<dbReference type="InterPro" id="IPR036420">
    <property type="entry name" value="BRCT_dom_sf"/>
</dbReference>
<keyword evidence="4" id="KW-0805">Transcription regulation</keyword>
<dbReference type="PROSITE" id="PS51011">
    <property type="entry name" value="ARID"/>
    <property type="match status" value="1"/>
</dbReference>
<dbReference type="SUPFAM" id="SSF52113">
    <property type="entry name" value="BRCT domain"/>
    <property type="match status" value="1"/>
</dbReference>
<organism evidence="12 13">
    <name type="scientific">Colletotrichum gloeosporioides</name>
    <name type="common">Anthracnose fungus</name>
    <name type="synonym">Glomerella cingulata</name>
    <dbReference type="NCBI Taxonomy" id="474922"/>
    <lineage>
        <taxon>Eukaryota</taxon>
        <taxon>Fungi</taxon>
        <taxon>Dikarya</taxon>
        <taxon>Ascomycota</taxon>
        <taxon>Pezizomycotina</taxon>
        <taxon>Sordariomycetes</taxon>
        <taxon>Hypocreomycetidae</taxon>
        <taxon>Glomerellales</taxon>
        <taxon>Glomerellaceae</taxon>
        <taxon>Colletotrichum</taxon>
        <taxon>Colletotrichum gloeosporioides species complex</taxon>
    </lineage>
</organism>
<protein>
    <recommendedName>
        <fullName evidence="8">DNA-binding protein RAP1</fullName>
    </recommendedName>
</protein>
<comment type="subcellular location">
    <subcellularLocation>
        <location evidence="8">Nucleus</location>
    </subcellularLocation>
    <subcellularLocation>
        <location evidence="8">Chromosome</location>
        <location evidence="8">Telomere</location>
    </subcellularLocation>
</comment>
<evidence type="ECO:0000256" key="1">
    <source>
        <dbReference type="ARBA" id="ARBA00010467"/>
    </source>
</evidence>
<dbReference type="CDD" id="cd16100">
    <property type="entry name" value="ARID"/>
    <property type="match status" value="1"/>
</dbReference>
<dbReference type="InterPro" id="IPR036431">
    <property type="entry name" value="ARID_dom_sf"/>
</dbReference>
<keyword evidence="13" id="KW-1185">Reference proteome</keyword>
<feature type="domain" description="BRCT" evidence="10">
    <location>
        <begin position="13"/>
        <end position="92"/>
    </location>
</feature>
<feature type="compositionally biased region" description="Basic and acidic residues" evidence="9">
    <location>
        <begin position="623"/>
        <end position="633"/>
    </location>
</feature>
<dbReference type="InterPro" id="IPR009057">
    <property type="entry name" value="Homeodomain-like_sf"/>
</dbReference>
<evidence type="ECO:0000256" key="3">
    <source>
        <dbReference type="ARBA" id="ARBA00022895"/>
    </source>
</evidence>
<feature type="region of interest" description="Disordered" evidence="9">
    <location>
        <begin position="466"/>
        <end position="636"/>
    </location>
</feature>
<dbReference type="InterPro" id="IPR015010">
    <property type="entry name" value="TERF2IP_Myb"/>
</dbReference>
<sequence length="817" mass="91450">MSTAIVYEGVPGAQGTLFQGKKFFVTQRVPGRTTILDLIKQNGGKIVKLDKHADLVIADHVRRDCPPDSLSWKFIKDSVQYGAMQEEDKYQINQSPMAARPVGSTKPAKGTRTPFTNADDAELARWVLSHTKTSGNDIYQKFEQINNRHTWHSWRDRWVKKLKLLPYDAQRKLADSAPPESQSPTVSLPDAPRTGQRAQPASDAPAASAPRHDSPQTTRSLRPAARQAGAHPQVTAATRNRFTKEDDELLLRSVSELERRGGRISSGLFQDLAKKYPRHTSTSWQKHWAESERRLRQSFVKAEPISDLPSPGARPAHGNVGHDSASGRNERDPERAASTSVGSNKHTNKPSSAPIVEKSMVVGSNQLPDPERLEEEHDDEGAESQDLTREQFYKRLEDYRNLTKQDPNTNVSGRPVDLWLLWSTVRNVYARGGIELDWEDITEELGFLRDSSRRLKECYNEHAEGFFSTLDDGDDDDDDGSGDEEIVDQGGAHAEERRRPRTETEADAGTDDEILISLPTNTPGTSRKRSAIQMDGLSAPSTPNGRKKRYRLGPNDEIPPTPEEKIGLAGMSGVDISPSLSGKEPASTSAGRPESRETGVQRGSRARHVEPETQDFGFEDEDHERADSQHDSFDISPSQQLFDDLAAATPVPSSLQNNGFQSHHRQPDDSTRDRSQFSAGTEEVIHAGGEDVQPESQGVEKIAQLDGFIESFEGFGYPREDVLTALISTSICMPLATAVLKHMKQHKSIPKDWEGVWTEEDDRRLKRVDRKISESRDDAQRTKLKKSWDFLVRKHTQKRIEQRREFLDYLGEAEGML</sequence>
<dbReference type="RefSeq" id="XP_045260801.1">
    <property type="nucleotide sequence ID" value="XM_045414679.1"/>
</dbReference>
<dbReference type="InterPro" id="IPR021661">
    <property type="entry name" value="Rap1_C"/>
</dbReference>
<evidence type="ECO:0000256" key="7">
    <source>
        <dbReference type="ARBA" id="ARBA00023242"/>
    </source>
</evidence>
<gene>
    <name evidence="12" type="ORF">GCG54_00014858</name>
</gene>
<evidence type="ECO:0000256" key="4">
    <source>
        <dbReference type="ARBA" id="ARBA00023015"/>
    </source>
</evidence>
<dbReference type="SUPFAM" id="SSF46689">
    <property type="entry name" value="Homeodomain-like"/>
    <property type="match status" value="2"/>
</dbReference>
<comment type="similarity">
    <text evidence="1 8">Belongs to the RAP1 family.</text>
</comment>
<feature type="region of interest" description="Disordered" evidence="9">
    <location>
        <begin position="173"/>
        <end position="241"/>
    </location>
</feature>
<feature type="compositionally biased region" description="Polar residues" evidence="9">
    <location>
        <begin position="651"/>
        <end position="661"/>
    </location>
</feature>
<evidence type="ECO:0000259" key="10">
    <source>
        <dbReference type="PROSITE" id="PS50172"/>
    </source>
</evidence>
<dbReference type="PANTHER" id="PTHR16466">
    <property type="entry name" value="TELOMERE REPEAT-BINDING FACTOR 2-INTERACTING PROTEIN 1"/>
    <property type="match status" value="1"/>
</dbReference>
<evidence type="ECO:0000313" key="12">
    <source>
        <dbReference type="EMBL" id="KAF3801642.1"/>
    </source>
</evidence>
<dbReference type="GO" id="GO:0010833">
    <property type="term" value="P:telomere maintenance via telomere lengthening"/>
    <property type="evidence" value="ECO:0007669"/>
    <property type="project" value="UniProtKB-UniRule"/>
</dbReference>
<dbReference type="PROSITE" id="PS50172">
    <property type="entry name" value="BRCT"/>
    <property type="match status" value="1"/>
</dbReference>
<dbReference type="Proteomes" id="UP000613401">
    <property type="component" value="Unassembled WGS sequence"/>
</dbReference>
<keyword evidence="6" id="KW-0804">Transcription</keyword>
<feature type="region of interest" description="Disordered" evidence="9">
    <location>
        <begin position="650"/>
        <end position="679"/>
    </location>
</feature>
<comment type="function">
    <text evidence="8">Involved in the regulation of telomere length, clustering and has a specific role in telomere position effect (TPE).</text>
</comment>
<dbReference type="Gene3D" id="1.10.10.2170">
    <property type="match status" value="1"/>
</dbReference>
<dbReference type="Pfam" id="PF16589">
    <property type="entry name" value="BRCT_2"/>
    <property type="match status" value="1"/>
</dbReference>
<reference evidence="12" key="1">
    <citation type="journal article" date="2020" name="Phytopathology">
        <title>Genome sequence and comparative analysis of Colletotrichum gloeosporioides isolated from Liriodendron leaves.</title>
        <authorList>
            <person name="Fu F.F."/>
            <person name="Hao Z."/>
            <person name="Wang P."/>
            <person name="Lu Y."/>
            <person name="Xue L.J."/>
            <person name="Wei G."/>
            <person name="Tian Y."/>
            <person name="Baishi H."/>
            <person name="Xu H."/>
            <person name="Shi J."/>
            <person name="Cheng T."/>
            <person name="Wang G."/>
            <person name="Yi Y."/>
            <person name="Chen J."/>
        </authorList>
    </citation>
    <scope>NUCLEOTIDE SEQUENCE</scope>
    <source>
        <strain evidence="12">Lc1</strain>
    </source>
</reference>
<comment type="caution">
    <text evidence="12">The sequence shown here is derived from an EMBL/GenBank/DDBJ whole genome shotgun (WGS) entry which is preliminary data.</text>
</comment>
<feature type="compositionally biased region" description="Acidic residues" evidence="9">
    <location>
        <begin position="471"/>
        <end position="487"/>
    </location>
</feature>
<dbReference type="EMBL" id="WVTB01000066">
    <property type="protein sequence ID" value="KAF3801642.1"/>
    <property type="molecule type" value="Genomic_DNA"/>
</dbReference>
<keyword evidence="3 8" id="KW-0779">Telomere</keyword>
<reference evidence="12" key="2">
    <citation type="submission" date="2020-03" db="EMBL/GenBank/DDBJ databases">
        <authorList>
            <person name="Fu F.-F."/>
            <person name="Chen J."/>
        </authorList>
    </citation>
    <scope>NUCLEOTIDE SEQUENCE</scope>
    <source>
        <strain evidence="12">Lc1</strain>
    </source>
</reference>
<evidence type="ECO:0000256" key="8">
    <source>
        <dbReference type="RuleBase" id="RU367107"/>
    </source>
</evidence>
<evidence type="ECO:0000256" key="6">
    <source>
        <dbReference type="ARBA" id="ARBA00023163"/>
    </source>
</evidence>
<dbReference type="InterPro" id="IPR001357">
    <property type="entry name" value="BRCT_dom"/>
</dbReference>
<evidence type="ECO:0000256" key="9">
    <source>
        <dbReference type="SAM" id="MobiDB-lite"/>
    </source>
</evidence>
<name>A0A8H4CDF1_COLGL</name>
<feature type="compositionally biased region" description="Basic and acidic residues" evidence="9">
    <location>
        <begin position="665"/>
        <end position="675"/>
    </location>
</feature>
<feature type="compositionally biased region" description="Polar residues" evidence="9">
    <location>
        <begin position="337"/>
        <end position="351"/>
    </location>
</feature>
<evidence type="ECO:0000256" key="2">
    <source>
        <dbReference type="ARBA" id="ARBA00022454"/>
    </source>
</evidence>
<keyword evidence="7 8" id="KW-0539">Nucleus</keyword>
<dbReference type="InterPro" id="IPR038104">
    <property type="entry name" value="Rap1_C_sf"/>
</dbReference>
<comment type="subunit">
    <text evidence="8">Homodimer.</text>
</comment>
<keyword evidence="5" id="KW-0010">Activator</keyword>
<dbReference type="Pfam" id="PF08914">
    <property type="entry name" value="Myb_Rap1"/>
    <property type="match status" value="2"/>
</dbReference>
<evidence type="ECO:0000259" key="11">
    <source>
        <dbReference type="PROSITE" id="PS51011"/>
    </source>
</evidence>
<dbReference type="SUPFAM" id="SSF46774">
    <property type="entry name" value="ARID-like"/>
    <property type="match status" value="1"/>
</dbReference>
<accession>A0A8H4CDF1</accession>
<dbReference type="Gene3D" id="1.10.150.60">
    <property type="entry name" value="ARID DNA-binding domain"/>
    <property type="match status" value="1"/>
</dbReference>
<feature type="compositionally biased region" description="Acidic residues" evidence="9">
    <location>
        <begin position="505"/>
        <end position="514"/>
    </location>
</feature>
<feature type="region of interest" description="Disordered" evidence="9">
    <location>
        <begin position="304"/>
        <end position="389"/>
    </location>
</feature>
<dbReference type="Pfam" id="PF11626">
    <property type="entry name" value="Rap1_C"/>
    <property type="match status" value="1"/>
</dbReference>
<keyword evidence="2 8" id="KW-0158">Chromosome</keyword>